<accession>A0AAV3YFX1</accession>
<name>A0AAV3YFX1_9GAST</name>
<keyword evidence="1" id="KW-0695">RNA-directed DNA polymerase</keyword>
<dbReference type="EMBL" id="BLXT01000945">
    <property type="protein sequence ID" value="GFN81629.1"/>
    <property type="molecule type" value="Genomic_DNA"/>
</dbReference>
<keyword evidence="1" id="KW-0548">Nucleotidyltransferase</keyword>
<dbReference type="AlphaFoldDB" id="A0AAV3YFX1"/>
<keyword evidence="2" id="KW-1185">Reference proteome</keyword>
<gene>
    <name evidence="1" type="ORF">PoB_000813500</name>
</gene>
<sequence>MKPKKSRSLSVRKVKLVEDVCCKVASQDIPRIGQKPAKSLGRWYDSSLKDTKRGSEAFEQASVGLQAIDNCGLPGKNKMWCLQFMLIPKLFWPLLVYEISTSTEESKEAPPPKKKQVH</sequence>
<organism evidence="1 2">
    <name type="scientific">Plakobranchus ocellatus</name>
    <dbReference type="NCBI Taxonomy" id="259542"/>
    <lineage>
        <taxon>Eukaryota</taxon>
        <taxon>Metazoa</taxon>
        <taxon>Spiralia</taxon>
        <taxon>Lophotrochozoa</taxon>
        <taxon>Mollusca</taxon>
        <taxon>Gastropoda</taxon>
        <taxon>Heterobranchia</taxon>
        <taxon>Euthyneura</taxon>
        <taxon>Panpulmonata</taxon>
        <taxon>Sacoglossa</taxon>
        <taxon>Placobranchoidea</taxon>
        <taxon>Plakobranchidae</taxon>
        <taxon>Plakobranchus</taxon>
    </lineage>
</organism>
<protein>
    <submittedName>
        <fullName evidence="1">Reverse transcriptase</fullName>
    </submittedName>
</protein>
<comment type="caution">
    <text evidence="1">The sequence shown here is derived from an EMBL/GenBank/DDBJ whole genome shotgun (WGS) entry which is preliminary data.</text>
</comment>
<keyword evidence="1" id="KW-0808">Transferase</keyword>
<dbReference type="GO" id="GO:0003964">
    <property type="term" value="F:RNA-directed DNA polymerase activity"/>
    <property type="evidence" value="ECO:0007669"/>
    <property type="project" value="UniProtKB-KW"/>
</dbReference>
<proteinExistence type="predicted"/>
<reference evidence="1 2" key="1">
    <citation type="journal article" date="2021" name="Elife">
        <title>Chloroplast acquisition without the gene transfer in kleptoplastic sea slugs, Plakobranchus ocellatus.</title>
        <authorList>
            <person name="Maeda T."/>
            <person name="Takahashi S."/>
            <person name="Yoshida T."/>
            <person name="Shimamura S."/>
            <person name="Takaki Y."/>
            <person name="Nagai Y."/>
            <person name="Toyoda A."/>
            <person name="Suzuki Y."/>
            <person name="Arimoto A."/>
            <person name="Ishii H."/>
            <person name="Satoh N."/>
            <person name="Nishiyama T."/>
            <person name="Hasebe M."/>
            <person name="Maruyama T."/>
            <person name="Minagawa J."/>
            <person name="Obokata J."/>
            <person name="Shigenobu S."/>
        </authorList>
    </citation>
    <scope>NUCLEOTIDE SEQUENCE [LARGE SCALE GENOMIC DNA]</scope>
</reference>
<evidence type="ECO:0000313" key="2">
    <source>
        <dbReference type="Proteomes" id="UP000735302"/>
    </source>
</evidence>
<evidence type="ECO:0000313" key="1">
    <source>
        <dbReference type="EMBL" id="GFN81629.1"/>
    </source>
</evidence>
<dbReference type="Proteomes" id="UP000735302">
    <property type="component" value="Unassembled WGS sequence"/>
</dbReference>